<evidence type="ECO:0000256" key="3">
    <source>
        <dbReference type="ARBA" id="ARBA00023163"/>
    </source>
</evidence>
<dbReference type="Gene3D" id="1.10.10.60">
    <property type="entry name" value="Homeodomain-like"/>
    <property type="match status" value="2"/>
</dbReference>
<dbReference type="eggNOG" id="COG2207">
    <property type="taxonomic scope" value="Bacteria"/>
</dbReference>
<dbReference type="Proteomes" id="UP000016662">
    <property type="component" value="Unassembled WGS sequence"/>
</dbReference>
<reference evidence="5 6" key="1">
    <citation type="submission" date="2013-07" db="EMBL/GenBank/DDBJ databases">
        <authorList>
            <person name="Weinstock G."/>
            <person name="Sodergren E."/>
            <person name="Wylie T."/>
            <person name="Fulton L."/>
            <person name="Fulton R."/>
            <person name="Fronick C."/>
            <person name="O'Laughlin M."/>
            <person name="Godfrey J."/>
            <person name="Miner T."/>
            <person name="Herter B."/>
            <person name="Appelbaum E."/>
            <person name="Cordes M."/>
            <person name="Lek S."/>
            <person name="Wollam A."/>
            <person name="Pepin K.H."/>
            <person name="Palsikar V.B."/>
            <person name="Mitreva M."/>
            <person name="Wilson R.K."/>
        </authorList>
    </citation>
    <scope>NUCLEOTIDE SEQUENCE [LARGE SCALE GENOMIC DNA]</scope>
    <source>
        <strain evidence="5 6">ATCC 27760</strain>
    </source>
</reference>
<dbReference type="PRINTS" id="PR00032">
    <property type="entry name" value="HTHARAC"/>
</dbReference>
<keyword evidence="1" id="KW-0805">Transcription regulation</keyword>
<keyword evidence="2" id="KW-0238">DNA-binding</keyword>
<feature type="domain" description="HTH araC/xylS-type" evidence="4">
    <location>
        <begin position="326"/>
        <end position="424"/>
    </location>
</feature>
<accession>U2LCD4</accession>
<gene>
    <name evidence="5" type="ORF">RUMCAL_03412</name>
</gene>
<dbReference type="STRING" id="411473.RUMCAL_03412"/>
<dbReference type="HOGENOM" id="CLU_643309_0_0_9"/>
<dbReference type="PROSITE" id="PS01124">
    <property type="entry name" value="HTH_ARAC_FAMILY_2"/>
    <property type="match status" value="1"/>
</dbReference>
<proteinExistence type="predicted"/>
<dbReference type="GO" id="GO:0003700">
    <property type="term" value="F:DNA-binding transcription factor activity"/>
    <property type="evidence" value="ECO:0007669"/>
    <property type="project" value="InterPro"/>
</dbReference>
<organism evidence="5 6">
    <name type="scientific">Ruminococcus callidus ATCC 27760</name>
    <dbReference type="NCBI Taxonomy" id="411473"/>
    <lineage>
        <taxon>Bacteria</taxon>
        <taxon>Bacillati</taxon>
        <taxon>Bacillota</taxon>
        <taxon>Clostridia</taxon>
        <taxon>Eubacteriales</taxon>
        <taxon>Oscillospiraceae</taxon>
        <taxon>Ruminococcus</taxon>
    </lineage>
</organism>
<dbReference type="GO" id="GO:0043565">
    <property type="term" value="F:sequence-specific DNA binding"/>
    <property type="evidence" value="ECO:0007669"/>
    <property type="project" value="InterPro"/>
</dbReference>
<evidence type="ECO:0000313" key="5">
    <source>
        <dbReference type="EMBL" id="ERJ87119.1"/>
    </source>
</evidence>
<dbReference type="SMART" id="SM00342">
    <property type="entry name" value="HTH_ARAC"/>
    <property type="match status" value="1"/>
</dbReference>
<feature type="non-terminal residue" evidence="5">
    <location>
        <position position="1"/>
    </location>
</feature>
<dbReference type="InterPro" id="IPR020449">
    <property type="entry name" value="Tscrpt_reg_AraC-type_HTH"/>
</dbReference>
<evidence type="ECO:0000313" key="6">
    <source>
        <dbReference type="Proteomes" id="UP000016662"/>
    </source>
</evidence>
<dbReference type="InterPro" id="IPR018062">
    <property type="entry name" value="HTH_AraC-typ_CS"/>
</dbReference>
<dbReference type="InterPro" id="IPR009057">
    <property type="entry name" value="Homeodomain-like_sf"/>
</dbReference>
<dbReference type="PATRIC" id="fig|411473.3.peg.2865"/>
<evidence type="ECO:0000256" key="1">
    <source>
        <dbReference type="ARBA" id="ARBA00023015"/>
    </source>
</evidence>
<keyword evidence="3" id="KW-0804">Transcription</keyword>
<evidence type="ECO:0000259" key="4">
    <source>
        <dbReference type="PROSITE" id="PS01124"/>
    </source>
</evidence>
<protein>
    <submittedName>
        <fullName evidence="5">Transcriptional regulator, AraC family</fullName>
    </submittedName>
</protein>
<name>U2LCD4_9FIRM</name>
<dbReference type="PROSITE" id="PS00041">
    <property type="entry name" value="HTH_ARAC_FAMILY_1"/>
    <property type="match status" value="1"/>
</dbReference>
<dbReference type="EMBL" id="AWVF01000453">
    <property type="protein sequence ID" value="ERJ87119.1"/>
    <property type="molecule type" value="Genomic_DNA"/>
</dbReference>
<dbReference type="PANTHER" id="PTHR43280">
    <property type="entry name" value="ARAC-FAMILY TRANSCRIPTIONAL REGULATOR"/>
    <property type="match status" value="1"/>
</dbReference>
<dbReference type="Pfam" id="PF12833">
    <property type="entry name" value="HTH_18"/>
    <property type="match status" value="1"/>
</dbReference>
<evidence type="ECO:0000256" key="2">
    <source>
        <dbReference type="ARBA" id="ARBA00023125"/>
    </source>
</evidence>
<dbReference type="InterPro" id="IPR018060">
    <property type="entry name" value="HTH_AraC"/>
</dbReference>
<dbReference type="SUPFAM" id="SSF46689">
    <property type="entry name" value="Homeodomain-like"/>
    <property type="match status" value="2"/>
</dbReference>
<keyword evidence="6" id="KW-1185">Reference proteome</keyword>
<dbReference type="AlphaFoldDB" id="U2LCD4"/>
<dbReference type="PANTHER" id="PTHR43280:SF28">
    <property type="entry name" value="HTH-TYPE TRANSCRIPTIONAL ACTIVATOR RHAS"/>
    <property type="match status" value="1"/>
</dbReference>
<comment type="caution">
    <text evidence="5">The sequence shown here is derived from an EMBL/GenBank/DDBJ whole genome shotgun (WGS) entry which is preliminary data.</text>
</comment>
<sequence length="426" mass="48935">RQMLFVRYCLYKERSENSAMSEQSSVQHVLTKSQLCYFSRQFSNMFGLPVRLYRQQEKIYTYSPVQLAADPVILCIDALLQETAPLGYFSYHDMFYYGYVRHQSYCFVAGPVSELAISEHELKKLGGSLHLLPEQFSVFAAEMKTLSGMHPDTLLQAMILYNFTVNRTMYDISDLRIQQREQKTITAEMKENEILSDPENRNPEGHMRSLSIEQDIIRKVQQGDVDGLIDGATKIPAVRSGQLAPQLLRHHRNFFIRLETIVSRAAIQAGLPAEEVLETEEHYISKCESLPDMERIKNLQYHMILDYADQVRKLKQCGGSQSRLVRNVLQYIRSHMAEPIRTADIAAYCGKSRGGLTTEFKKQTGRTLSDFIQQQKMQEAETLLLKTEQNLSQISSLLGFSSQSHFTRVFKEVHGMTPTEFRKSQG</sequence>